<evidence type="ECO:0000259" key="13">
    <source>
        <dbReference type="Pfam" id="PF00593"/>
    </source>
</evidence>
<dbReference type="InterPro" id="IPR008969">
    <property type="entry name" value="CarboxyPept-like_regulatory"/>
</dbReference>
<dbReference type="EMBL" id="FSRA01000001">
    <property type="protein sequence ID" value="SIN64593.1"/>
    <property type="molecule type" value="Genomic_DNA"/>
</dbReference>
<dbReference type="InterPro" id="IPR000531">
    <property type="entry name" value="Beta-barrel_TonB"/>
</dbReference>
<dbReference type="SUPFAM" id="SSF56935">
    <property type="entry name" value="Porins"/>
    <property type="match status" value="1"/>
</dbReference>
<dbReference type="RefSeq" id="WP_074237176.1">
    <property type="nucleotide sequence ID" value="NZ_FSRA01000001.1"/>
</dbReference>
<dbReference type="NCBIfam" id="TIGR04056">
    <property type="entry name" value="OMP_RagA_SusC"/>
    <property type="match status" value="1"/>
</dbReference>
<evidence type="ECO:0000256" key="8">
    <source>
        <dbReference type="ARBA" id="ARBA00023170"/>
    </source>
</evidence>
<dbReference type="NCBIfam" id="TIGR04057">
    <property type="entry name" value="SusC_RagA_signa"/>
    <property type="match status" value="1"/>
</dbReference>
<dbReference type="InterPro" id="IPR023997">
    <property type="entry name" value="TonB-dep_OMP_SusC/RagA_CS"/>
</dbReference>
<keyword evidence="7 10" id="KW-0472">Membrane</keyword>
<dbReference type="Gene3D" id="2.40.170.20">
    <property type="entry name" value="TonB-dependent receptor, beta-barrel domain"/>
    <property type="match status" value="1"/>
</dbReference>
<dbReference type="SUPFAM" id="SSF49464">
    <property type="entry name" value="Carboxypeptidase regulatory domain-like"/>
    <property type="match status" value="1"/>
</dbReference>
<dbReference type="STRING" id="536979.SAMN04488055_0090"/>
<protein>
    <submittedName>
        <fullName evidence="15">TonB-linked outer membrane protein, SusC/RagA family</fullName>
    </submittedName>
</protein>
<organism evidence="15 16">
    <name type="scientific">Chitinophaga niabensis</name>
    <dbReference type="NCBI Taxonomy" id="536979"/>
    <lineage>
        <taxon>Bacteria</taxon>
        <taxon>Pseudomonadati</taxon>
        <taxon>Bacteroidota</taxon>
        <taxon>Chitinophagia</taxon>
        <taxon>Chitinophagales</taxon>
        <taxon>Chitinophagaceae</taxon>
        <taxon>Chitinophaga</taxon>
    </lineage>
</organism>
<dbReference type="Gene3D" id="2.170.130.10">
    <property type="entry name" value="TonB-dependent receptor, plug domain"/>
    <property type="match status" value="1"/>
</dbReference>
<keyword evidence="2 10" id="KW-0813">Transport</keyword>
<feature type="domain" description="TonB-dependent receptor plug" evidence="14">
    <location>
        <begin position="115"/>
        <end position="249"/>
    </location>
</feature>
<dbReference type="Gene3D" id="2.60.40.1120">
    <property type="entry name" value="Carboxypeptidase-like, regulatory domain"/>
    <property type="match status" value="1"/>
</dbReference>
<evidence type="ECO:0000256" key="10">
    <source>
        <dbReference type="PROSITE-ProRule" id="PRU01360"/>
    </source>
</evidence>
<keyword evidence="4 10" id="KW-0812">Transmembrane</keyword>
<evidence type="ECO:0000256" key="2">
    <source>
        <dbReference type="ARBA" id="ARBA00022448"/>
    </source>
</evidence>
<evidence type="ECO:0000313" key="16">
    <source>
        <dbReference type="Proteomes" id="UP000185003"/>
    </source>
</evidence>
<dbReference type="PANTHER" id="PTHR30069">
    <property type="entry name" value="TONB-DEPENDENT OUTER MEMBRANE RECEPTOR"/>
    <property type="match status" value="1"/>
</dbReference>
<evidence type="ECO:0000256" key="4">
    <source>
        <dbReference type="ARBA" id="ARBA00022692"/>
    </source>
</evidence>
<dbReference type="InterPro" id="IPR023996">
    <property type="entry name" value="TonB-dep_OMP_SusC/RagA"/>
</dbReference>
<accession>A0A1N6D1J5</accession>
<keyword evidence="5 12" id="KW-0732">Signal</keyword>
<feature type="signal peptide" evidence="12">
    <location>
        <begin position="1"/>
        <end position="21"/>
    </location>
</feature>
<keyword evidence="3 10" id="KW-1134">Transmembrane beta strand</keyword>
<evidence type="ECO:0000256" key="5">
    <source>
        <dbReference type="ARBA" id="ARBA00022729"/>
    </source>
</evidence>
<dbReference type="Pfam" id="PF07715">
    <property type="entry name" value="Plug"/>
    <property type="match status" value="1"/>
</dbReference>
<keyword evidence="6 11" id="KW-0798">TonB box</keyword>
<gene>
    <name evidence="15" type="ORF">SAMN04488055_0090</name>
</gene>
<dbReference type="GO" id="GO:0009279">
    <property type="term" value="C:cell outer membrane"/>
    <property type="evidence" value="ECO:0007669"/>
    <property type="project" value="UniProtKB-SubCell"/>
</dbReference>
<evidence type="ECO:0000259" key="14">
    <source>
        <dbReference type="Pfam" id="PF07715"/>
    </source>
</evidence>
<keyword evidence="8" id="KW-0675">Receptor</keyword>
<evidence type="ECO:0000256" key="11">
    <source>
        <dbReference type="RuleBase" id="RU003357"/>
    </source>
</evidence>
<keyword evidence="16" id="KW-1185">Reference proteome</keyword>
<evidence type="ECO:0000256" key="9">
    <source>
        <dbReference type="ARBA" id="ARBA00023237"/>
    </source>
</evidence>
<proteinExistence type="inferred from homology"/>
<evidence type="ECO:0000256" key="1">
    <source>
        <dbReference type="ARBA" id="ARBA00004571"/>
    </source>
</evidence>
<dbReference type="AlphaFoldDB" id="A0A1N6D1J5"/>
<dbReference type="GO" id="GO:0044718">
    <property type="term" value="P:siderophore transmembrane transport"/>
    <property type="evidence" value="ECO:0007669"/>
    <property type="project" value="TreeGrafter"/>
</dbReference>
<dbReference type="InterPro" id="IPR037066">
    <property type="entry name" value="Plug_dom_sf"/>
</dbReference>
<evidence type="ECO:0000256" key="3">
    <source>
        <dbReference type="ARBA" id="ARBA00022452"/>
    </source>
</evidence>
<evidence type="ECO:0000256" key="12">
    <source>
        <dbReference type="SAM" id="SignalP"/>
    </source>
</evidence>
<dbReference type="InterPro" id="IPR039426">
    <property type="entry name" value="TonB-dep_rcpt-like"/>
</dbReference>
<comment type="subcellular location">
    <subcellularLocation>
        <location evidence="1 10">Cell outer membrane</location>
        <topology evidence="1 10">Multi-pass membrane protein</topology>
    </subcellularLocation>
</comment>
<reference evidence="15 16" key="1">
    <citation type="submission" date="2016-11" db="EMBL/GenBank/DDBJ databases">
        <authorList>
            <person name="Jaros S."/>
            <person name="Januszkiewicz K."/>
            <person name="Wedrychowicz H."/>
        </authorList>
    </citation>
    <scope>NUCLEOTIDE SEQUENCE [LARGE SCALE GENOMIC DNA]</scope>
    <source>
        <strain evidence="15 16">DSM 24787</strain>
    </source>
</reference>
<name>A0A1N6D1J5_9BACT</name>
<dbReference type="InterPro" id="IPR036942">
    <property type="entry name" value="Beta-barrel_TonB_sf"/>
</dbReference>
<dbReference type="OrthoDB" id="9768177at2"/>
<feature type="chain" id="PRO_5009935401" evidence="12">
    <location>
        <begin position="22"/>
        <end position="988"/>
    </location>
</feature>
<dbReference type="InterPro" id="IPR012910">
    <property type="entry name" value="Plug_dom"/>
</dbReference>
<dbReference type="Pfam" id="PF13715">
    <property type="entry name" value="CarbopepD_reg_2"/>
    <property type="match status" value="1"/>
</dbReference>
<evidence type="ECO:0000313" key="15">
    <source>
        <dbReference type="EMBL" id="SIN64593.1"/>
    </source>
</evidence>
<comment type="similarity">
    <text evidence="10 11">Belongs to the TonB-dependent receptor family.</text>
</comment>
<feature type="domain" description="TonB-dependent receptor-like beta-barrel" evidence="13">
    <location>
        <begin position="470"/>
        <end position="931"/>
    </location>
</feature>
<dbReference type="Proteomes" id="UP000185003">
    <property type="component" value="Unassembled WGS sequence"/>
</dbReference>
<evidence type="ECO:0000256" key="7">
    <source>
        <dbReference type="ARBA" id="ARBA00023136"/>
    </source>
</evidence>
<dbReference type="PROSITE" id="PS52016">
    <property type="entry name" value="TONB_DEPENDENT_REC_3"/>
    <property type="match status" value="1"/>
</dbReference>
<evidence type="ECO:0000256" key="6">
    <source>
        <dbReference type="ARBA" id="ARBA00023077"/>
    </source>
</evidence>
<keyword evidence="9 10" id="KW-0998">Cell outer membrane</keyword>
<dbReference type="GO" id="GO:0015344">
    <property type="term" value="F:siderophore uptake transmembrane transporter activity"/>
    <property type="evidence" value="ECO:0007669"/>
    <property type="project" value="TreeGrafter"/>
</dbReference>
<dbReference type="PANTHER" id="PTHR30069:SF29">
    <property type="entry name" value="HEMOGLOBIN AND HEMOGLOBIN-HAPTOGLOBIN-BINDING PROTEIN 1-RELATED"/>
    <property type="match status" value="1"/>
</dbReference>
<sequence length="988" mass="106942">MFRIKHLMLLLMMLCSTLIAAAQQKVTGRVTDAAGNGIPGVTIRILQSNRGTIADVNGRYSLDAANGNTLSFSFTGYKTYQVVVNGTTVNVTLQEDYANLDEVVITGLATSVKRSNLANAVATISAKELYGVAPAQTFDAALSGKIPGALITANSGAPGGGISVKMRGVTSIFGNSQPLYVVDGVFISNVSVPAGLNLITAAASAGNPQNQDNPSSRVADLNPDDIENIEILKGASAAAIYGSKAAAGVILITTKKGSSLGRTTVRFRQEVGVNVARKLLGVRQFTEQTAFDLGGATARANFIAARDAGKLYDYEKEMYGEKGLILNTGVSVSGGDERTGFYFSANRKSEEGIIKNSGYLNNALRLNVDHKLTDRISVGLRFAYMNTSADRGLTNNDNNSVTYGVSLATVPQFLELHPDAQGNYPVNPNAANPLETRDKMRNNETTNRFITGGEIRAMLHQNDKTNTKLIVRGGIDFFNLKTEALFPRSLQFMKGGLEGASIQGNTNNLNTNLAGILVNQFMATPDLNFTTSVGATLETSYLDNIISTATNLIPSQSNLDQASNSNLQQFRLKYRDNGIFVQEEVLIMDAITASAGIRFDRSTNNGDYKKYFILPKASLSWNLAKMPFWNIQSINSFKLRAAYGAAGNVAPYGARFLAVTASNTGQQPGSLVDTQYGNENIEQERQNEFEAGLDVSFFNGRLSLEATYYNKKIIDLLLRRNLQPSSGFAQQWVNGGDLQNKGIEIGINALPVNRKNVRWSTTVNFWKNTSEITRLTIPAFPLGAFGNTLGNFFIEQGKSATQIIGTLGTGKGVGVLGNAEPDFQMSFLNDLTLFRDLSLRFMIHWKQGGENINLTEYLSDIFGTSHDYDADANGNGIKDGVDRMTAAGKNEAAIRVQNSSYVRLREIGLYYNIPIRKNRYIQAVNIGASANNWFTITDYKSYDPESSNFGSNTLSTATTRGSTGVSTGVEVTPYPASKRASLHLSVTF</sequence>
<dbReference type="Pfam" id="PF00593">
    <property type="entry name" value="TonB_dep_Rec_b-barrel"/>
    <property type="match status" value="1"/>
</dbReference>